<feature type="region of interest" description="Disordered" evidence="2">
    <location>
        <begin position="108"/>
        <end position="187"/>
    </location>
</feature>
<feature type="compositionally biased region" description="Polar residues" evidence="2">
    <location>
        <begin position="128"/>
        <end position="140"/>
    </location>
</feature>
<dbReference type="RefSeq" id="XP_016216396.1">
    <property type="nucleotide sequence ID" value="XM_016356090.1"/>
</dbReference>
<dbReference type="VEuPathDB" id="FungiDB:PV09_02959"/>
<keyword evidence="1" id="KW-0175">Coiled coil</keyword>
<evidence type="ECO:0000313" key="4">
    <source>
        <dbReference type="EMBL" id="KIW06527.1"/>
    </source>
</evidence>
<dbReference type="AlphaFoldDB" id="A0A0D1Z0P5"/>
<evidence type="ECO:0000256" key="1">
    <source>
        <dbReference type="SAM" id="Coils"/>
    </source>
</evidence>
<protein>
    <recommendedName>
        <fullName evidence="3">BZIP domain-containing protein</fullName>
    </recommendedName>
</protein>
<proteinExistence type="predicted"/>
<dbReference type="EMBL" id="KN847535">
    <property type="protein sequence ID" value="KIW06527.1"/>
    <property type="molecule type" value="Genomic_DNA"/>
</dbReference>
<sequence>MTDFAASFDGLDADFGAAFDTSGDFGWDAGTSFTAVNNSNGTASASTVSPKDLFNDFLGSAPPSTAFTNLTSPDINASPYMASSNDVSPMFANTDDIGTDTSSWFPLFPEMSADSAPKSAGNAPAMQRNDSNATEGSSGDSPLILDEHNFRRKPSNANGTSPGHGRHSSISGVKPRRRKAPLPPIAVDSNDKVALKRARNTLAARESRQRKLDHLNSLEARIKELEEREVQFKAVLAAHGYNGPLLQM</sequence>
<dbReference type="HOGENOM" id="CLU_029566_1_1_1"/>
<dbReference type="InterPro" id="IPR046347">
    <property type="entry name" value="bZIP_sf"/>
</dbReference>
<gene>
    <name evidence="4" type="ORF">PV09_02959</name>
</gene>
<name>A0A0D1Z0P5_9PEZI</name>
<dbReference type="CDD" id="cd12193">
    <property type="entry name" value="bZIP_GCN4"/>
    <property type="match status" value="1"/>
</dbReference>
<dbReference type="Pfam" id="PF07716">
    <property type="entry name" value="bZIP_2"/>
    <property type="match status" value="1"/>
</dbReference>
<evidence type="ECO:0000259" key="3">
    <source>
        <dbReference type="PROSITE" id="PS00036"/>
    </source>
</evidence>
<reference evidence="4 5" key="1">
    <citation type="submission" date="2015-01" db="EMBL/GenBank/DDBJ databases">
        <title>The Genome Sequence of Ochroconis gallopava CBS43764.</title>
        <authorList>
            <consortium name="The Broad Institute Genomics Platform"/>
            <person name="Cuomo C."/>
            <person name="de Hoog S."/>
            <person name="Gorbushina A."/>
            <person name="Stielow B."/>
            <person name="Teixiera M."/>
            <person name="Abouelleil A."/>
            <person name="Chapman S.B."/>
            <person name="Priest M."/>
            <person name="Young S.K."/>
            <person name="Wortman J."/>
            <person name="Nusbaum C."/>
            <person name="Birren B."/>
        </authorList>
    </citation>
    <scope>NUCLEOTIDE SEQUENCE [LARGE SCALE GENOMIC DNA]</scope>
    <source>
        <strain evidence="4 5">CBS 43764</strain>
    </source>
</reference>
<keyword evidence="5" id="KW-1185">Reference proteome</keyword>
<dbReference type="InParanoid" id="A0A0D1Z0P5"/>
<dbReference type="Proteomes" id="UP000053259">
    <property type="component" value="Unassembled WGS sequence"/>
</dbReference>
<dbReference type="STRING" id="253628.A0A0D1Z0P5"/>
<dbReference type="Gene3D" id="3.30.160.60">
    <property type="entry name" value="Classic Zinc Finger"/>
    <property type="match status" value="1"/>
</dbReference>
<feature type="domain" description="BZIP" evidence="3">
    <location>
        <begin position="196"/>
        <end position="210"/>
    </location>
</feature>
<dbReference type="FunCoup" id="A0A0D1Z0P5">
    <property type="interactions" value="2913"/>
</dbReference>
<organism evidence="4 5">
    <name type="scientific">Verruconis gallopava</name>
    <dbReference type="NCBI Taxonomy" id="253628"/>
    <lineage>
        <taxon>Eukaryota</taxon>
        <taxon>Fungi</taxon>
        <taxon>Dikarya</taxon>
        <taxon>Ascomycota</taxon>
        <taxon>Pezizomycotina</taxon>
        <taxon>Dothideomycetes</taxon>
        <taxon>Pleosporomycetidae</taxon>
        <taxon>Venturiales</taxon>
        <taxon>Sympoventuriaceae</taxon>
        <taxon>Verruconis</taxon>
    </lineage>
</organism>
<dbReference type="SUPFAM" id="SSF57959">
    <property type="entry name" value="Leucine zipper domain"/>
    <property type="match status" value="1"/>
</dbReference>
<accession>A0A0D1Z0P5</accession>
<dbReference type="OrthoDB" id="5419235at2759"/>
<dbReference type="PROSITE" id="PS00036">
    <property type="entry name" value="BZIP_BASIC"/>
    <property type="match status" value="1"/>
</dbReference>
<feature type="coiled-coil region" evidence="1">
    <location>
        <begin position="208"/>
        <end position="235"/>
    </location>
</feature>
<evidence type="ECO:0000256" key="2">
    <source>
        <dbReference type="SAM" id="MobiDB-lite"/>
    </source>
</evidence>
<dbReference type="InterPro" id="IPR004827">
    <property type="entry name" value="bZIP"/>
</dbReference>
<dbReference type="GeneID" id="27310932"/>
<dbReference type="GO" id="GO:0003700">
    <property type="term" value="F:DNA-binding transcription factor activity"/>
    <property type="evidence" value="ECO:0007669"/>
    <property type="project" value="InterPro"/>
</dbReference>
<evidence type="ECO:0000313" key="5">
    <source>
        <dbReference type="Proteomes" id="UP000053259"/>
    </source>
</evidence>